<gene>
    <name evidence="13" type="primary">ECM39</name>
    <name evidence="13" type="ORF">H4R20_003424</name>
</gene>
<evidence type="ECO:0000256" key="9">
    <source>
        <dbReference type="ARBA" id="ARBA00023136"/>
    </source>
</evidence>
<evidence type="ECO:0000313" key="13">
    <source>
        <dbReference type="EMBL" id="KAJ2802065.1"/>
    </source>
</evidence>
<evidence type="ECO:0000313" key="14">
    <source>
        <dbReference type="Proteomes" id="UP001140094"/>
    </source>
</evidence>
<comment type="catalytic activity">
    <reaction evidence="11">
        <text>an alpha-D-Man-(1-&gt;2)-alpha-D-Man-(1-&gt;2)-alpha-D-Man-(1-&gt;3)-[alpha-D-Man-(1-&gt;2)-alpha-D-Man-(1-&gt;3)-alpha-D-Man-(1-&gt;6)]-beta-D-Man-(1-&gt;4)-beta-D-GlcNAc-(1-&gt;4)-alpha-D-GlcNAc-diphospho-di-trans,poly-cis-dolichol + a di-trans,poly-cis-dolichyl beta-D-mannosyl phosphate = an alpha-D-Man-(1-&gt;2)-alpha-D-Man-(1-&gt;2)-alpha-D-Man-(1-&gt;3)-[alpha-D-Man-(1-&gt;2)-alpha-D-Man-(1-&gt;3)-[alpha-D-Man-(1-&gt;6)]-alpha-D-Man-(1-&gt;6)]-beta-D-Man-(1-&gt;4)-beta-D-GlcNAc-(1-&gt;4)-alpha-D-GlcNAc-diphospho-di-trans,poly-cis-dolichol + a di-trans,poly-cis-dolichyl phosphate + H(+)</text>
        <dbReference type="Rhea" id="RHEA:29535"/>
        <dbReference type="Rhea" id="RHEA-COMP:19498"/>
        <dbReference type="Rhea" id="RHEA-COMP:19501"/>
        <dbReference type="Rhea" id="RHEA-COMP:19518"/>
        <dbReference type="Rhea" id="RHEA-COMP:19519"/>
        <dbReference type="ChEBI" id="CHEBI:15378"/>
        <dbReference type="ChEBI" id="CHEBI:57683"/>
        <dbReference type="ChEBI" id="CHEBI:58211"/>
        <dbReference type="ChEBI" id="CHEBI:132517"/>
        <dbReference type="ChEBI" id="CHEBI:132519"/>
        <dbReference type="EC" id="2.4.1.260"/>
    </reaction>
    <physiologicalReaction direction="left-to-right" evidence="11">
        <dbReference type="Rhea" id="RHEA:29536"/>
    </physiologicalReaction>
</comment>
<keyword evidence="9 12" id="KW-0472">Membrane</keyword>
<comment type="subcellular location">
    <subcellularLocation>
        <location evidence="1 12">Endoplasmic reticulum membrane</location>
        <topology evidence="1 12">Multi-pass membrane protein</topology>
    </subcellularLocation>
</comment>
<dbReference type="PANTHER" id="PTHR22760">
    <property type="entry name" value="GLYCOSYLTRANSFERASE"/>
    <property type="match status" value="1"/>
</dbReference>
<keyword evidence="6 12" id="KW-0812">Transmembrane</keyword>
<evidence type="ECO:0000256" key="8">
    <source>
        <dbReference type="ARBA" id="ARBA00022989"/>
    </source>
</evidence>
<evidence type="ECO:0000256" key="7">
    <source>
        <dbReference type="ARBA" id="ARBA00022824"/>
    </source>
</evidence>
<dbReference type="EC" id="2.4.1.-" evidence="12"/>
<dbReference type="PANTHER" id="PTHR22760:SF1">
    <property type="entry name" value="DOL-P-MAN:MAN(7)GLCNAC(2)-PP-DOL ALPHA-1,6-MANNOSYLTRANSFERASE"/>
    <property type="match status" value="1"/>
</dbReference>
<reference evidence="13" key="1">
    <citation type="submission" date="2022-07" db="EMBL/GenBank/DDBJ databases">
        <title>Phylogenomic reconstructions and comparative analyses of Kickxellomycotina fungi.</title>
        <authorList>
            <person name="Reynolds N.K."/>
            <person name="Stajich J.E."/>
            <person name="Barry K."/>
            <person name="Grigoriev I.V."/>
            <person name="Crous P."/>
            <person name="Smith M.E."/>
        </authorList>
    </citation>
    <scope>NUCLEOTIDE SEQUENCE</scope>
    <source>
        <strain evidence="13">NRRL 1565</strain>
    </source>
</reference>
<evidence type="ECO:0000256" key="4">
    <source>
        <dbReference type="ARBA" id="ARBA00022676"/>
    </source>
</evidence>
<dbReference type="GO" id="GO:0006487">
    <property type="term" value="P:protein N-linked glycosylation"/>
    <property type="evidence" value="ECO:0007669"/>
    <property type="project" value="TreeGrafter"/>
</dbReference>
<feature type="transmembrane region" description="Helical" evidence="12">
    <location>
        <begin position="237"/>
        <end position="259"/>
    </location>
</feature>
<evidence type="ECO:0000256" key="12">
    <source>
        <dbReference type="RuleBase" id="RU363075"/>
    </source>
</evidence>
<keyword evidence="14" id="KW-1185">Reference proteome</keyword>
<evidence type="ECO:0000256" key="6">
    <source>
        <dbReference type="ARBA" id="ARBA00022692"/>
    </source>
</evidence>
<comment type="similarity">
    <text evidence="3 12">Belongs to the glycosyltransferase 22 family.</text>
</comment>
<dbReference type="AlphaFoldDB" id="A0A9W8I0K9"/>
<dbReference type="Pfam" id="PF03901">
    <property type="entry name" value="Glyco_transf_22"/>
    <property type="match status" value="1"/>
</dbReference>
<keyword evidence="4 12" id="KW-0328">Glycosyltransferase</keyword>
<dbReference type="GO" id="GO:0052917">
    <property type="term" value="F:dol-P-Man:Man(7)GlcNAc(2)-PP-Dol alpha-1,6-mannosyltransferase activity"/>
    <property type="evidence" value="ECO:0007669"/>
    <property type="project" value="UniProtKB-EC"/>
</dbReference>
<protein>
    <recommendedName>
        <fullName evidence="12">Mannosyltransferase</fullName>
        <ecNumber evidence="12">2.4.1.-</ecNumber>
    </recommendedName>
</protein>
<evidence type="ECO:0000256" key="3">
    <source>
        <dbReference type="ARBA" id="ARBA00007063"/>
    </source>
</evidence>
<evidence type="ECO:0000256" key="11">
    <source>
        <dbReference type="ARBA" id="ARBA00048899"/>
    </source>
</evidence>
<keyword evidence="8 12" id="KW-1133">Transmembrane helix</keyword>
<evidence type="ECO:0000256" key="5">
    <source>
        <dbReference type="ARBA" id="ARBA00022679"/>
    </source>
</evidence>
<proteinExistence type="inferred from homology"/>
<dbReference type="GO" id="GO:0005789">
    <property type="term" value="C:endoplasmic reticulum membrane"/>
    <property type="evidence" value="ECO:0007669"/>
    <property type="project" value="UniProtKB-SubCell"/>
</dbReference>
<comment type="caution">
    <text evidence="12">Lacks conserved residue(s) required for the propagation of feature annotation.</text>
</comment>
<feature type="transmembrane region" description="Helical" evidence="12">
    <location>
        <begin position="150"/>
        <end position="166"/>
    </location>
</feature>
<dbReference type="EMBL" id="JANBUO010000713">
    <property type="protein sequence ID" value="KAJ2802065.1"/>
    <property type="molecule type" value="Genomic_DNA"/>
</dbReference>
<feature type="transmembrane region" description="Helical" evidence="12">
    <location>
        <begin position="374"/>
        <end position="396"/>
    </location>
</feature>
<sequence length="524" mass="58434">MITIALAAWAGCAASLISLLAVLVGNMRLLDCALFAAVTLSAYCAPYTKVEESFYVQAVHDILKWGRVNDAFDHFAFPGVVPRSFVGPLAISALTYPITAFLGKLNDSPSDTVTERISTQLLSRLVLGLLVVWANSRLRSEIRRIFGRRTAMWYGIFCCCQFHYTFWTSRMLGNTMALVPMLLAQKHWLRCMCSTSRPAKQRSYQIMAAVLIFTSVVLRFDIAVFAAVMLVSSATSITWRAVSLSATALVASVLLTLLVDSYYWQTRWMWPEFQAFWFNVVRGQSVEWGTSPAHYYLIRALPRLLLGALPFSVVGMLRDTRAARLVGAYAVAVAVFSANPHKEWRFILPSVPVLNICAAVGVSELYQIVSIRRFVTVFAMLLAGSSLCIALAMTYISSLNYPGGHALASLHAIEQMPRASVHIDAYSAMTGVTRFGQYRTGWKYDKSEDLMPSQYQSFTHLLSSRPEQHINQGFKVIDTQSGYVGLQATHIRGILRTLASGQFALLIRQAPLVWIMRRDDAQNE</sequence>
<comment type="caution">
    <text evidence="13">The sequence shown here is derived from an EMBL/GenBank/DDBJ whole genome shotgun (WGS) entry which is preliminary data.</text>
</comment>
<feature type="transmembrane region" description="Helical" evidence="12">
    <location>
        <begin position="210"/>
        <end position="231"/>
    </location>
</feature>
<keyword evidence="7 12" id="KW-0256">Endoplasmic reticulum</keyword>
<comment type="function">
    <text evidence="10">Mannosyltransferase that operates in the biosynthetic pathway of dolichol-linked oligosaccharides, the glycan precursors employed in protein asparagine (N)-glycosylation. The assembly of dolichol-linked oligosaccharides begins on the cytosolic side of the endoplasmic reticulum membrane and finishes in its lumen. The sequential addition of sugars to dolichol pyrophosphate produces dolichol-linked oligosaccharides containing fourteen sugars, including two GlcNAcs, nine mannoses and three glucoses. Once assembled, the oligosaccharide is transferred from the lipid to nascent proteins by oligosaccharyltransferases. In the lumen of the endoplasmic reticulum, adds the eighth mannose residue in an alpha-1,6 linkage onto Man(7)GlcNAc(2)-PP-dolichol to produce Man(8)GlcNAc(2)-PP-dolichol.</text>
</comment>
<evidence type="ECO:0000256" key="2">
    <source>
        <dbReference type="ARBA" id="ARBA00004922"/>
    </source>
</evidence>
<keyword evidence="5 13" id="KW-0808">Transferase</keyword>
<organism evidence="13 14">
    <name type="scientific">Coemansia guatemalensis</name>
    <dbReference type="NCBI Taxonomy" id="2761395"/>
    <lineage>
        <taxon>Eukaryota</taxon>
        <taxon>Fungi</taxon>
        <taxon>Fungi incertae sedis</taxon>
        <taxon>Zoopagomycota</taxon>
        <taxon>Kickxellomycotina</taxon>
        <taxon>Kickxellomycetes</taxon>
        <taxon>Kickxellales</taxon>
        <taxon>Kickxellaceae</taxon>
        <taxon>Coemansia</taxon>
    </lineage>
</organism>
<dbReference type="InterPro" id="IPR005599">
    <property type="entry name" value="GPI_mannosylTrfase"/>
</dbReference>
<accession>A0A9W8I0K9</accession>
<dbReference type="OrthoDB" id="19039at2759"/>
<evidence type="ECO:0000256" key="1">
    <source>
        <dbReference type="ARBA" id="ARBA00004477"/>
    </source>
</evidence>
<comment type="pathway">
    <text evidence="2">Protein modification; protein glycosylation.</text>
</comment>
<dbReference type="Proteomes" id="UP001140094">
    <property type="component" value="Unassembled WGS sequence"/>
</dbReference>
<name>A0A9W8I0K9_9FUNG</name>
<evidence type="ECO:0000256" key="10">
    <source>
        <dbReference type="ARBA" id="ARBA00044721"/>
    </source>
</evidence>